<accession>A0ACC2X6C7</accession>
<evidence type="ECO:0000313" key="1">
    <source>
        <dbReference type="EMBL" id="KAJ9119619.1"/>
    </source>
</evidence>
<keyword evidence="2" id="KW-1185">Reference proteome</keyword>
<reference evidence="1" key="1">
    <citation type="submission" date="2023-04" db="EMBL/GenBank/DDBJ databases">
        <title>Draft Genome sequencing of Naganishia species isolated from polar environments using Oxford Nanopore Technology.</title>
        <authorList>
            <person name="Leo P."/>
            <person name="Venkateswaran K."/>
        </authorList>
    </citation>
    <scope>NUCLEOTIDE SEQUENCE</scope>
    <source>
        <strain evidence="1">MNA-CCFEE 5425</strain>
    </source>
</reference>
<dbReference type="EMBL" id="JASBWU010000008">
    <property type="protein sequence ID" value="KAJ9119619.1"/>
    <property type="molecule type" value="Genomic_DNA"/>
</dbReference>
<name>A0ACC2X6C7_9TREE</name>
<sequence length="202" mass="22654">MGIYDIAGMAKSLENLSSWAAAAILVPGDTKGRSGPKLRSGQTSGVSHRENWRFDGCWGRVSNCFESKTVIDSRKIEKSTAQVNTIRGILSTMQTYYPEKLGWAMVQNLGIVSKALLNIIWPFVDSYTKEKVQFDVDIRKSNRVNPDLVVKRLGGNADFEYDLASYWPDLLQTCLQRRAAELEKWRQAGGRVGTSELVFKIT</sequence>
<proteinExistence type="predicted"/>
<comment type="caution">
    <text evidence="1">The sequence shown here is derived from an EMBL/GenBank/DDBJ whole genome shotgun (WGS) entry which is preliminary data.</text>
</comment>
<protein>
    <submittedName>
        <fullName evidence="1">Uncharacterized protein</fullName>
    </submittedName>
</protein>
<gene>
    <name evidence="1" type="ORF">QFC22_003328</name>
</gene>
<dbReference type="Proteomes" id="UP001243375">
    <property type="component" value="Unassembled WGS sequence"/>
</dbReference>
<evidence type="ECO:0000313" key="2">
    <source>
        <dbReference type="Proteomes" id="UP001243375"/>
    </source>
</evidence>
<organism evidence="1 2">
    <name type="scientific">Naganishia vaughanmartiniae</name>
    <dbReference type="NCBI Taxonomy" id="1424756"/>
    <lineage>
        <taxon>Eukaryota</taxon>
        <taxon>Fungi</taxon>
        <taxon>Dikarya</taxon>
        <taxon>Basidiomycota</taxon>
        <taxon>Agaricomycotina</taxon>
        <taxon>Tremellomycetes</taxon>
        <taxon>Filobasidiales</taxon>
        <taxon>Filobasidiaceae</taxon>
        <taxon>Naganishia</taxon>
    </lineage>
</organism>